<keyword evidence="5" id="KW-1185">Reference proteome</keyword>
<gene>
    <name evidence="4" type="ORF">PBOR_01385</name>
</gene>
<protein>
    <recommendedName>
        <fullName evidence="3">DUF3502 domain-containing protein</fullName>
    </recommendedName>
</protein>
<evidence type="ECO:0000256" key="1">
    <source>
        <dbReference type="SAM" id="MobiDB-lite"/>
    </source>
</evidence>
<feature type="signal peptide" evidence="2">
    <location>
        <begin position="1"/>
        <end position="22"/>
    </location>
</feature>
<keyword evidence="2" id="KW-0732">Signal</keyword>
<dbReference type="InterPro" id="IPR022627">
    <property type="entry name" value="DUF3502"/>
</dbReference>
<dbReference type="EMBL" id="CP009285">
    <property type="protein sequence ID" value="AIQ55770.1"/>
    <property type="molecule type" value="Genomic_DNA"/>
</dbReference>
<feature type="chain" id="PRO_5039119383" description="DUF3502 domain-containing protein" evidence="2">
    <location>
        <begin position="23"/>
        <end position="517"/>
    </location>
</feature>
<accession>A0A089L6N6</accession>
<evidence type="ECO:0000313" key="5">
    <source>
        <dbReference type="Proteomes" id="UP000029518"/>
    </source>
</evidence>
<feature type="region of interest" description="Disordered" evidence="1">
    <location>
        <begin position="32"/>
        <end position="61"/>
    </location>
</feature>
<feature type="domain" description="DUF3502" evidence="3">
    <location>
        <begin position="447"/>
        <end position="515"/>
    </location>
</feature>
<dbReference type="InterPro" id="IPR050490">
    <property type="entry name" value="Bact_solute-bd_prot1"/>
</dbReference>
<dbReference type="Pfam" id="PF12010">
    <property type="entry name" value="DUF3502"/>
    <property type="match status" value="1"/>
</dbReference>
<dbReference type="KEGG" id="pbd:PBOR_01385"/>
<proteinExistence type="predicted"/>
<dbReference type="Pfam" id="PF13416">
    <property type="entry name" value="SBP_bac_8"/>
    <property type="match status" value="1"/>
</dbReference>
<dbReference type="AlphaFoldDB" id="A0A089L6N6"/>
<evidence type="ECO:0000313" key="4">
    <source>
        <dbReference type="EMBL" id="AIQ55770.1"/>
    </source>
</evidence>
<dbReference type="SUPFAM" id="SSF53850">
    <property type="entry name" value="Periplasmic binding protein-like II"/>
    <property type="match status" value="1"/>
</dbReference>
<sequence>MAGKKVTGLLLSLVLMVGFTLAGCSGNNNNTAAPTEKAGESTTAPAATKEATATEAAGTEAPDALEPVELSLYLPGGPDKDVASVEQEINAYLKDKINATIKINQLSWDKPADKVNLMIQSGEVFDMVYTWNFMTNAAKGAYLPLEELIETYAKETKAQINPAYLQAATVNGHLYAIPTEKELGQSVGFAFDKAIVDKYGFDVNSIKKLEDIEPMLKTIKEKEPTLSPLFMNHTDSLNWFTAYPESEDLDGSNEIPTLLDYKTMKVFNEYDTPEIVERLKLIRSWYEAGYINKNGATDKTELKDAVKSGKAWFVYGNMNPTSTNDWTRLAEKPMIIKTLLPVGVSTKSLQGSMLAISRTSKNPERAMMFMNLIHTDPVLYNLLTFGIEGKHYKKLENNTVEFIPDSGYNSVSSWMIGNVLLNYLNKDEDPNRVQLYTDWNKNSAVSPVIGFVFDSTKVQSQIGALINITKQYKNTLYSGEKDPEPVLKEMNSKLKAAGLDAVITEIQTQLDAFLAAK</sequence>
<evidence type="ECO:0000256" key="2">
    <source>
        <dbReference type="SAM" id="SignalP"/>
    </source>
</evidence>
<dbReference type="Proteomes" id="UP000029518">
    <property type="component" value="Chromosome"/>
</dbReference>
<dbReference type="PANTHER" id="PTHR43649:SF17">
    <property type="entry name" value="ABC TRANSPORTER SOLUTE BINDING PROTEIN-SUGAR TRANSPORT"/>
    <property type="match status" value="1"/>
</dbReference>
<name>A0A089L6N6_PAEBO</name>
<dbReference type="PROSITE" id="PS51257">
    <property type="entry name" value="PROKAR_LIPOPROTEIN"/>
    <property type="match status" value="1"/>
</dbReference>
<feature type="compositionally biased region" description="Low complexity" evidence="1">
    <location>
        <begin position="42"/>
        <end position="61"/>
    </location>
</feature>
<reference evidence="4" key="1">
    <citation type="submission" date="2014-08" db="EMBL/GenBank/DDBJ databases">
        <title>Comparative genomics of the Paenibacillus odorifer group.</title>
        <authorList>
            <person name="den Bakker H.C."/>
            <person name="Tsai Y.-C.Y.-C."/>
            <person name="Martin N."/>
            <person name="Korlach J."/>
            <person name="Wiedmann M."/>
        </authorList>
    </citation>
    <scope>NUCLEOTIDE SEQUENCE [LARGE SCALE GENOMIC DNA]</scope>
    <source>
        <strain evidence="4">DSM 13188</strain>
    </source>
</reference>
<evidence type="ECO:0000259" key="3">
    <source>
        <dbReference type="Pfam" id="PF12010"/>
    </source>
</evidence>
<dbReference type="PANTHER" id="PTHR43649">
    <property type="entry name" value="ARABINOSE-BINDING PROTEIN-RELATED"/>
    <property type="match status" value="1"/>
</dbReference>
<dbReference type="OrthoDB" id="7936627at2"/>
<organism evidence="4 5">
    <name type="scientific">Paenibacillus borealis</name>
    <dbReference type="NCBI Taxonomy" id="160799"/>
    <lineage>
        <taxon>Bacteria</taxon>
        <taxon>Bacillati</taxon>
        <taxon>Bacillota</taxon>
        <taxon>Bacilli</taxon>
        <taxon>Bacillales</taxon>
        <taxon>Paenibacillaceae</taxon>
        <taxon>Paenibacillus</taxon>
    </lineage>
</organism>
<dbReference type="Gene3D" id="3.40.190.10">
    <property type="entry name" value="Periplasmic binding protein-like II"/>
    <property type="match status" value="1"/>
</dbReference>
<dbReference type="InterPro" id="IPR006059">
    <property type="entry name" value="SBP"/>
</dbReference>
<dbReference type="RefSeq" id="WP_042210096.1">
    <property type="nucleotide sequence ID" value="NZ_CP009285.1"/>
</dbReference>
<dbReference type="HOGENOM" id="CLU_037301_1_0_9"/>